<name>A0A3N1VKG4_9BACT</name>
<comment type="caution">
    <text evidence="2">The sequence shown here is derived from an EMBL/GenBank/DDBJ whole genome shotgun (WGS) entry which is preliminary data.</text>
</comment>
<reference evidence="2 3" key="1">
    <citation type="submission" date="2018-11" db="EMBL/GenBank/DDBJ databases">
        <title>Genomic Encyclopedia of Type Strains, Phase IV (KMG-IV): sequencing the most valuable type-strain genomes for metagenomic binning, comparative biology and taxonomic classification.</title>
        <authorList>
            <person name="Goeker M."/>
        </authorList>
    </citation>
    <scope>NUCLEOTIDE SEQUENCE [LARGE SCALE GENOMIC DNA]</scope>
    <source>
        <strain evidence="2 3">DSM 22027</strain>
    </source>
</reference>
<evidence type="ECO:0000313" key="2">
    <source>
        <dbReference type="EMBL" id="ROR03303.1"/>
    </source>
</evidence>
<evidence type="ECO:0000313" key="3">
    <source>
        <dbReference type="Proteomes" id="UP000276223"/>
    </source>
</evidence>
<dbReference type="EMBL" id="RJVA01000009">
    <property type="protein sequence ID" value="ROR03303.1"/>
    <property type="molecule type" value="Genomic_DNA"/>
</dbReference>
<evidence type="ECO:0000256" key="1">
    <source>
        <dbReference type="SAM" id="MobiDB-lite"/>
    </source>
</evidence>
<dbReference type="AlphaFoldDB" id="A0A3N1VKG4"/>
<proteinExistence type="predicted"/>
<feature type="region of interest" description="Disordered" evidence="1">
    <location>
        <begin position="1"/>
        <end position="31"/>
    </location>
</feature>
<gene>
    <name evidence="2" type="ORF">EDC27_0569</name>
</gene>
<accession>A0A3N1VKG4</accession>
<organism evidence="2 3">
    <name type="scientific">Desulfosoma caldarium</name>
    <dbReference type="NCBI Taxonomy" id="610254"/>
    <lineage>
        <taxon>Bacteria</taxon>
        <taxon>Pseudomonadati</taxon>
        <taxon>Thermodesulfobacteriota</taxon>
        <taxon>Syntrophobacteria</taxon>
        <taxon>Syntrophobacterales</taxon>
        <taxon>Syntrophobacteraceae</taxon>
        <taxon>Desulfosoma</taxon>
    </lineage>
</organism>
<dbReference type="Proteomes" id="UP000276223">
    <property type="component" value="Unassembled WGS sequence"/>
</dbReference>
<protein>
    <submittedName>
        <fullName evidence="2">Uncharacterized protein</fullName>
    </submittedName>
</protein>
<keyword evidence="3" id="KW-1185">Reference proteome</keyword>
<sequence>MSESDGSHSCRPTTRHLMHKPSNDSPTQPRGCVAAYDLIGVLRRQF</sequence>